<feature type="region of interest" description="Disordered" evidence="11">
    <location>
        <begin position="365"/>
        <end position="397"/>
    </location>
</feature>
<comment type="subcellular location">
    <subcellularLocation>
        <location evidence="1 10">Cytoplasm</location>
    </subcellularLocation>
    <subcellularLocation>
        <location evidence="2">Nucleus</location>
        <location evidence="2">Nucleolus</location>
    </subcellularLocation>
</comment>
<dbReference type="GO" id="GO:0006614">
    <property type="term" value="P:SRP-dependent cotranslational protein targeting to membrane"/>
    <property type="evidence" value="ECO:0007669"/>
    <property type="project" value="InterPro"/>
</dbReference>
<proteinExistence type="inferred from homology"/>
<reference evidence="12 13" key="1">
    <citation type="journal article" date="2016" name="Fungal Biol.">
        <title>The genome of Xylona heveae provides a window into fungal endophytism.</title>
        <authorList>
            <person name="Gazis R."/>
            <person name="Kuo A."/>
            <person name="Riley R."/>
            <person name="LaButti K."/>
            <person name="Lipzen A."/>
            <person name="Lin J."/>
            <person name="Amirebrahimi M."/>
            <person name="Hesse C.N."/>
            <person name="Spatafora J.W."/>
            <person name="Henrissat B."/>
            <person name="Hainaut M."/>
            <person name="Grigoriev I.V."/>
            <person name="Hibbett D.S."/>
        </authorList>
    </citation>
    <scope>NUCLEOTIDE SEQUENCE [LARGE SCALE GENOMIC DNA]</scope>
    <source>
        <strain evidence="12 13">TC161</strain>
    </source>
</reference>
<dbReference type="InterPro" id="IPR026258">
    <property type="entry name" value="SRP68"/>
</dbReference>
<dbReference type="EMBL" id="KV407457">
    <property type="protein sequence ID" value="KZF23412.1"/>
    <property type="molecule type" value="Genomic_DNA"/>
</dbReference>
<feature type="region of interest" description="Disordered" evidence="11">
    <location>
        <begin position="614"/>
        <end position="635"/>
    </location>
</feature>
<evidence type="ECO:0000256" key="11">
    <source>
        <dbReference type="SAM" id="MobiDB-lite"/>
    </source>
</evidence>
<comment type="function">
    <text evidence="10">Component of the signal recognition particle (SRP) complex, a ribonucleoprotein complex that mediates the cotranslational targeting of secretory and membrane proteins to the endoplasmic reticulum (ER). The SRP complex interacts with the signal sequence in nascent secretory and membrane proteins and directs them to the membrane of the ER.</text>
</comment>
<name>A0A165HEZ9_XYLHT</name>
<sequence length="635" mass="69709">MDITHFVTSRRDNALLVGDYNSYRAQLSRRLQTVTKKLGRSSLKGKKYTPKTPITAEDIAGNYEFVHLLLLASERAWAHAMHMKSVHSQDTTGKGITGTTRRHIISRLQKAANHANTLSQLLDDRQTSHATDTDVLEARAYFSSLSGAVEFEKQNWEASLRYFSVARVIYQALEVSTKKDMYRDILSGTIDPSIRYAAYQLRLPRTVAIPVIAQRYFPTSEPELVALVEKLQPQSLSSKSGEQEGAADSADGTPKSITWRSRTVDLEDASIAQALAAVAAAERKLSAFLSSPSATEIPAKEKATAFDDVLIASQDAVDATKSAIDELASEGVGQGDKRMQALQITRTAVNYSLVGSRIGRNRELSGKHDGALLESDELKKKRKPRKDGAEWVEKEEGTGKKLARLREHVVLYDLTLQSIDSIKDLPGIAADASLVEELDAKRAYFQALKCLSIAHSHSLLSNRENALALFLRAAELAEHAHSSLSTTSPPAEPPANALPSLTIYASQSNWLKTHVHNLVSQNRALVFLYQQLASSDNSSPEAPSSLKTPLIDRLDAYPTTVDFDHLVTYPPRVQPVPVKPLFFDVAWNYIDYPGRSAKPAPVAAAAPAAAAPVAEHKPEVQEQKPAKRGWFGFGR</sequence>
<evidence type="ECO:0000256" key="5">
    <source>
        <dbReference type="ARBA" id="ARBA00022884"/>
    </source>
</evidence>
<dbReference type="InParanoid" id="A0A165HEZ9"/>
<evidence type="ECO:0000313" key="13">
    <source>
        <dbReference type="Proteomes" id="UP000076632"/>
    </source>
</evidence>
<dbReference type="PANTHER" id="PTHR12860">
    <property type="entry name" value="SIGNAL RECOGNITION PARTICLE 68 KDA PROTEIN"/>
    <property type="match status" value="1"/>
</dbReference>
<dbReference type="CDD" id="cd15481">
    <property type="entry name" value="SRP68-RBD"/>
    <property type="match status" value="1"/>
</dbReference>
<dbReference type="Proteomes" id="UP000076632">
    <property type="component" value="Unassembled WGS sequence"/>
</dbReference>
<evidence type="ECO:0000256" key="6">
    <source>
        <dbReference type="ARBA" id="ARBA00023135"/>
    </source>
</evidence>
<evidence type="ECO:0000256" key="7">
    <source>
        <dbReference type="ARBA" id="ARBA00023242"/>
    </source>
</evidence>
<evidence type="ECO:0000256" key="1">
    <source>
        <dbReference type="ARBA" id="ARBA00004496"/>
    </source>
</evidence>
<dbReference type="GO" id="GO:0005730">
    <property type="term" value="C:nucleolus"/>
    <property type="evidence" value="ECO:0007669"/>
    <property type="project" value="UniProtKB-SubCell"/>
</dbReference>
<dbReference type="GeneID" id="28899379"/>
<dbReference type="STRING" id="1328760.A0A165HEZ9"/>
<dbReference type="OMA" id="NYDLISW"/>
<dbReference type="GO" id="GO:0005047">
    <property type="term" value="F:signal recognition particle binding"/>
    <property type="evidence" value="ECO:0007669"/>
    <property type="project" value="InterPro"/>
</dbReference>
<keyword evidence="7" id="KW-0539">Nucleus</keyword>
<dbReference type="GO" id="GO:0030942">
    <property type="term" value="F:endoplasmic reticulum signal peptide binding"/>
    <property type="evidence" value="ECO:0007669"/>
    <property type="project" value="InterPro"/>
</dbReference>
<keyword evidence="6 10" id="KW-0733">Signal recognition particle</keyword>
<evidence type="ECO:0000256" key="4">
    <source>
        <dbReference type="ARBA" id="ARBA00022490"/>
    </source>
</evidence>
<dbReference type="GO" id="GO:0008312">
    <property type="term" value="F:7S RNA binding"/>
    <property type="evidence" value="ECO:0007669"/>
    <property type="project" value="InterPro"/>
</dbReference>
<accession>A0A165HEZ9</accession>
<dbReference type="PANTHER" id="PTHR12860:SF0">
    <property type="entry name" value="SIGNAL RECOGNITION PARTICLE SUBUNIT SRP68"/>
    <property type="match status" value="1"/>
</dbReference>
<dbReference type="OrthoDB" id="10255118at2759"/>
<keyword evidence="8 10" id="KW-0687">Ribonucleoprotein</keyword>
<dbReference type="PIRSF" id="PIRSF038995">
    <property type="entry name" value="SRP68"/>
    <property type="match status" value="1"/>
</dbReference>
<keyword evidence="13" id="KW-1185">Reference proteome</keyword>
<protein>
    <recommendedName>
        <fullName evidence="9 10">Signal recognition particle subunit SRP68</fullName>
        <shortName evidence="10">SRP68</shortName>
    </recommendedName>
</protein>
<organism evidence="12 13">
    <name type="scientific">Xylona heveae (strain CBS 132557 / TC161)</name>
    <dbReference type="NCBI Taxonomy" id="1328760"/>
    <lineage>
        <taxon>Eukaryota</taxon>
        <taxon>Fungi</taxon>
        <taxon>Dikarya</taxon>
        <taxon>Ascomycota</taxon>
        <taxon>Pezizomycotina</taxon>
        <taxon>Xylonomycetes</taxon>
        <taxon>Xylonales</taxon>
        <taxon>Xylonaceae</taxon>
        <taxon>Xylona</taxon>
    </lineage>
</organism>
<feature type="compositionally biased region" description="Basic and acidic residues" evidence="11">
    <location>
        <begin position="614"/>
        <end position="625"/>
    </location>
</feature>
<evidence type="ECO:0000256" key="3">
    <source>
        <dbReference type="ARBA" id="ARBA00009352"/>
    </source>
</evidence>
<evidence type="ECO:0000256" key="8">
    <source>
        <dbReference type="ARBA" id="ARBA00023274"/>
    </source>
</evidence>
<gene>
    <name evidence="12" type="ORF">L228DRAFT_260243</name>
</gene>
<dbReference type="InterPro" id="IPR034652">
    <property type="entry name" value="SRP68-RBD"/>
</dbReference>
<evidence type="ECO:0000256" key="2">
    <source>
        <dbReference type="ARBA" id="ARBA00004604"/>
    </source>
</evidence>
<feature type="compositionally biased region" description="Basic and acidic residues" evidence="11">
    <location>
        <begin position="386"/>
        <end position="397"/>
    </location>
</feature>
<evidence type="ECO:0000313" key="12">
    <source>
        <dbReference type="EMBL" id="KZF23412.1"/>
    </source>
</evidence>
<keyword evidence="5 10" id="KW-0694">RNA-binding</keyword>
<comment type="similarity">
    <text evidence="3 10">Belongs to the SRP68 family.</text>
</comment>
<dbReference type="RefSeq" id="XP_018188967.1">
    <property type="nucleotide sequence ID" value="XM_018334242.1"/>
</dbReference>
<dbReference type="FunCoup" id="A0A165HEZ9">
    <property type="interactions" value="933"/>
</dbReference>
<dbReference type="Gene3D" id="1.10.3450.40">
    <property type="entry name" value="Signal recognition particle, SRP68 subunit, RNA-binding domain"/>
    <property type="match status" value="1"/>
</dbReference>
<dbReference type="InterPro" id="IPR038253">
    <property type="entry name" value="SRP68_N_sf"/>
</dbReference>
<evidence type="ECO:0000256" key="9">
    <source>
        <dbReference type="ARBA" id="ARBA00029498"/>
    </source>
</evidence>
<feature type="compositionally biased region" description="Basic and acidic residues" evidence="11">
    <location>
        <begin position="365"/>
        <end position="379"/>
    </location>
</feature>
<keyword evidence="4 10" id="KW-0963">Cytoplasm</keyword>
<dbReference type="GO" id="GO:0005786">
    <property type="term" value="C:signal recognition particle, endoplasmic reticulum targeting"/>
    <property type="evidence" value="ECO:0007669"/>
    <property type="project" value="UniProtKB-KW"/>
</dbReference>
<dbReference type="AlphaFoldDB" id="A0A165HEZ9"/>
<dbReference type="Pfam" id="PF16969">
    <property type="entry name" value="SRP68"/>
    <property type="match status" value="1"/>
</dbReference>
<evidence type="ECO:0000256" key="10">
    <source>
        <dbReference type="PIRNR" id="PIRNR038995"/>
    </source>
</evidence>
<feature type="region of interest" description="Disordered" evidence="11">
    <location>
        <begin position="236"/>
        <end position="256"/>
    </location>
</feature>